<dbReference type="Proteomes" id="UP000095023">
    <property type="component" value="Unassembled WGS sequence"/>
</dbReference>
<dbReference type="AlphaFoldDB" id="A0A1E4TDQ1"/>
<evidence type="ECO:0000313" key="5">
    <source>
        <dbReference type="EMBL" id="ODV89788.1"/>
    </source>
</evidence>
<evidence type="ECO:0000256" key="1">
    <source>
        <dbReference type="ARBA" id="ARBA00004316"/>
    </source>
</evidence>
<evidence type="ECO:0000256" key="3">
    <source>
        <dbReference type="ARBA" id="ARBA00019193"/>
    </source>
</evidence>
<proteinExistence type="inferred from homology"/>
<dbReference type="InterPro" id="IPR005334">
    <property type="entry name" value="Tctex-1-like"/>
</dbReference>
<dbReference type="Gene3D" id="3.30.1140.40">
    <property type="entry name" value="Tctex-1"/>
    <property type="match status" value="1"/>
</dbReference>
<reference evidence="6" key="1">
    <citation type="submission" date="2016-02" db="EMBL/GenBank/DDBJ databases">
        <title>Comparative genomics of biotechnologically important yeasts.</title>
        <authorList>
            <consortium name="DOE Joint Genome Institute"/>
            <person name="Riley R."/>
            <person name="Haridas S."/>
            <person name="Wolfe K.H."/>
            <person name="Lopes M.R."/>
            <person name="Hittinger C.T."/>
            <person name="Goker M."/>
            <person name="Salamov A."/>
            <person name="Wisecaver J."/>
            <person name="Long T.M."/>
            <person name="Aerts A.L."/>
            <person name="Barry K."/>
            <person name="Choi C."/>
            <person name="Clum A."/>
            <person name="Coughlan A.Y."/>
            <person name="Deshpande S."/>
            <person name="Douglass A.P."/>
            <person name="Hanson S.J."/>
            <person name="Klenk H.-P."/>
            <person name="Labutti K."/>
            <person name="Lapidus A."/>
            <person name="Lindquist E."/>
            <person name="Lipzen A."/>
            <person name="Meier-Kolthoff J.P."/>
            <person name="Ohm R.A."/>
            <person name="Otillar R.P."/>
            <person name="Pangilinan J."/>
            <person name="Peng Y."/>
            <person name="Rokas A."/>
            <person name="Rosa C.A."/>
            <person name="Scheuner C."/>
            <person name="Sibirny A.A."/>
            <person name="Slot J.C."/>
            <person name="Stielow J.B."/>
            <person name="Sun H."/>
            <person name="Kurtzman C.P."/>
            <person name="Blackwell M."/>
            <person name="Jeffries T.W."/>
            <person name="Grigoriev I.V."/>
        </authorList>
    </citation>
    <scope>NUCLEOTIDE SEQUENCE [LARGE SCALE GENOMIC DNA]</scope>
    <source>
        <strain evidence="6">NRRL Y-17796</strain>
    </source>
</reference>
<comment type="subcellular location">
    <subcellularLocation>
        <location evidence="1">Cell projection</location>
    </subcellularLocation>
</comment>
<evidence type="ECO:0000256" key="4">
    <source>
        <dbReference type="ARBA" id="ARBA00023273"/>
    </source>
</evidence>
<gene>
    <name evidence="5" type="ORF">CANCADRAFT_32932</name>
</gene>
<dbReference type="EMBL" id="KV453843">
    <property type="protein sequence ID" value="ODV89788.1"/>
    <property type="molecule type" value="Genomic_DNA"/>
</dbReference>
<sequence>MTEPQYSCPLELHTLETLCKTKYREIFSTISVYEHEKCTESAKELSTKIADSLHPHAIKHKFIVTSTVIQDSLVETPGVSSSFAAVWVPATDDYSIFKFADSGNYTIIVMVAWIAVA</sequence>
<name>A0A1E4TDQ1_9ASCO</name>
<comment type="similarity">
    <text evidence="2">Belongs to the TDA2 family.</text>
</comment>
<evidence type="ECO:0000256" key="2">
    <source>
        <dbReference type="ARBA" id="ARBA00010778"/>
    </source>
</evidence>
<evidence type="ECO:0000313" key="6">
    <source>
        <dbReference type="Proteomes" id="UP000095023"/>
    </source>
</evidence>
<keyword evidence="6" id="KW-1185">Reference proteome</keyword>
<dbReference type="GO" id="GO:0042995">
    <property type="term" value="C:cell projection"/>
    <property type="evidence" value="ECO:0007669"/>
    <property type="project" value="UniProtKB-SubCell"/>
</dbReference>
<dbReference type="Pfam" id="PF03645">
    <property type="entry name" value="Tctex-1"/>
    <property type="match status" value="1"/>
</dbReference>
<dbReference type="InterPro" id="IPR038586">
    <property type="entry name" value="Tctex-1-like_sf"/>
</dbReference>
<protein>
    <recommendedName>
        <fullName evidence="3">Topoisomerase I damage affected protein 2</fullName>
    </recommendedName>
</protein>
<organism evidence="5 6">
    <name type="scientific">Tortispora caseinolytica NRRL Y-17796</name>
    <dbReference type="NCBI Taxonomy" id="767744"/>
    <lineage>
        <taxon>Eukaryota</taxon>
        <taxon>Fungi</taxon>
        <taxon>Dikarya</taxon>
        <taxon>Ascomycota</taxon>
        <taxon>Saccharomycotina</taxon>
        <taxon>Trigonopsidomycetes</taxon>
        <taxon>Trigonopsidales</taxon>
        <taxon>Trigonopsidaceae</taxon>
        <taxon>Tortispora</taxon>
    </lineage>
</organism>
<accession>A0A1E4TDQ1</accession>
<keyword evidence="4" id="KW-0966">Cell projection</keyword>